<reference evidence="5 6" key="1">
    <citation type="journal article" date="2018" name="Nat. Ecol. Evol.">
        <title>Pezizomycetes genomes reveal the molecular basis of ectomycorrhizal truffle lifestyle.</title>
        <authorList>
            <person name="Murat C."/>
            <person name="Payen T."/>
            <person name="Noel B."/>
            <person name="Kuo A."/>
            <person name="Morin E."/>
            <person name="Chen J."/>
            <person name="Kohler A."/>
            <person name="Krizsan K."/>
            <person name="Balestrini R."/>
            <person name="Da Silva C."/>
            <person name="Montanini B."/>
            <person name="Hainaut M."/>
            <person name="Levati E."/>
            <person name="Barry K.W."/>
            <person name="Belfiori B."/>
            <person name="Cichocki N."/>
            <person name="Clum A."/>
            <person name="Dockter R.B."/>
            <person name="Fauchery L."/>
            <person name="Guy J."/>
            <person name="Iotti M."/>
            <person name="Le Tacon F."/>
            <person name="Lindquist E.A."/>
            <person name="Lipzen A."/>
            <person name="Malagnac F."/>
            <person name="Mello A."/>
            <person name="Molinier V."/>
            <person name="Miyauchi S."/>
            <person name="Poulain J."/>
            <person name="Riccioni C."/>
            <person name="Rubini A."/>
            <person name="Sitrit Y."/>
            <person name="Splivallo R."/>
            <person name="Traeger S."/>
            <person name="Wang M."/>
            <person name="Zifcakova L."/>
            <person name="Wipf D."/>
            <person name="Zambonelli A."/>
            <person name="Paolocci F."/>
            <person name="Nowrousian M."/>
            <person name="Ottonello S."/>
            <person name="Baldrian P."/>
            <person name="Spatafora J.W."/>
            <person name="Henrissat B."/>
            <person name="Nagy L.G."/>
            <person name="Aury J.M."/>
            <person name="Wincker P."/>
            <person name="Grigoriev I.V."/>
            <person name="Bonfante P."/>
            <person name="Martin F.M."/>
        </authorList>
    </citation>
    <scope>NUCLEOTIDE SEQUENCE [LARGE SCALE GENOMIC DNA]</scope>
    <source>
        <strain evidence="5 6">RN42</strain>
    </source>
</reference>
<dbReference type="GO" id="GO:0005829">
    <property type="term" value="C:cytosol"/>
    <property type="evidence" value="ECO:0007669"/>
    <property type="project" value="TreeGrafter"/>
</dbReference>
<dbReference type="AlphaFoldDB" id="A0A3N4HY52"/>
<evidence type="ECO:0000256" key="2">
    <source>
        <dbReference type="ARBA" id="ARBA00023136"/>
    </source>
</evidence>
<comment type="subcellular location">
    <subcellularLocation>
        <location evidence="1">Membrane</location>
    </subcellularLocation>
</comment>
<dbReference type="InterPro" id="IPR015943">
    <property type="entry name" value="WD40/YVTN_repeat-like_dom_sf"/>
</dbReference>
<protein>
    <recommendedName>
        <fullName evidence="4">RIC1 C-terminal alpha solenoid region domain-containing protein</fullName>
    </recommendedName>
</protein>
<feature type="compositionally biased region" description="Polar residues" evidence="3">
    <location>
        <begin position="812"/>
        <end position="827"/>
    </location>
</feature>
<feature type="compositionally biased region" description="Gly residues" evidence="3">
    <location>
        <begin position="55"/>
        <end position="65"/>
    </location>
</feature>
<keyword evidence="6" id="KW-1185">Reference proteome</keyword>
<dbReference type="InterPro" id="IPR009771">
    <property type="entry name" value="RIC1_C"/>
</dbReference>
<proteinExistence type="predicted"/>
<feature type="region of interest" description="Disordered" evidence="3">
    <location>
        <begin position="1141"/>
        <end position="1185"/>
    </location>
</feature>
<name>A0A3N4HY52_ASCIM</name>
<accession>A0A3N4HY52</accession>
<evidence type="ECO:0000313" key="5">
    <source>
        <dbReference type="EMBL" id="RPA78782.1"/>
    </source>
</evidence>
<sequence length="1185" mass="130485">MYWPISVPRIIAHNTPHSTLHFAEEDEAEAHSIRPPAAIHDADDVSDSEDYDGLGPDGTGNGAVGGSKKHSEMVRDSNGDSSSPAKHPHPSSDTGIVDVQTSRAGFIFATISKRDLTIWQTRPLAVLAHVHRSQYSLETYGPNQVLLIRPDAQIFVIQTTLGFLITYSLAMDPISRVYKPTFLNSHGRSNNPAVNSYTGRHNAGGILPGPGEGEGVREVSIRFRMIIKVDAGIARGMALDDELLVVTESPAAVQCIRWTPDAKGTQTTTELLSRMGWLEKRVMVRDMVHDRAMNMSAWVTNDGRAYIVHRVNPLTEVEQGGQGRLFKGHCFHTPASSEEGATKVVINARFSLLAVACENGVIFVYKAKDHIGNAGLSHTVHPPARGAGKVTFVSWSPDGYALFVGYEKGWGMWSVFGKPGANSFNADRRPASEIQEDNFDGYLDGVRHGIWLAGGQEMLLTRNSDTDSRMWVLEMARSTVTGVFSSANISRAVLQTSDSLLLYRGYEQTDLTTVSNENTVAWTPVQLPTTYLIDNWPIKCTSISADGRYVAIAGRRGLAHYSVYSGRWKTFQDKDKEMGFCVRGGMGWYKHILIAAVEADGQYEIRLYSRELHLDDSLILHLEVMEAPVVLITLTGDASLLVYTADNVLHHFIFTTSVTNPSHETIMLAKVGQLQFTELIGSPSRVRGLSWILPREQLLTGDPTKDVVLATLLFLIDGTLLALQPSFDDAGQVQYEMRRLLTNVEYYILMRDRPSITSSPASFSEIPETPAIDQLLDAPLSDSLWVFDGKSMRVYPSVSLLTSPGMSPLPSPNASTTSLNHTHSPTPKLSIPEPITLPTDPTIYPISILLEKALLLSIEPELHEKPSLGFSQFRHATRTSLFLPTILRHTLAQSHLDIPTRLEQARKMAEPYEHLTYFPHTLELLLHTVLEEELDQKPSLPPQRPVTPNTLTPGWTSSYNYAYEEERLLPLVITYLRTYPSFHTTIVHCTRKTDLRAWRYLFESGVGDPKECFRETLERGETSVAGGYLLIVNTLARAEGPEDEGRDSKREEEAMQDMKVLMRKCIQMEDWGTCMELARFLVAIDDSNSSSATSGDALLRDVLKDAGVDLPWLSNGARSPGNGLLSPVGIGMGGWNGVTLGEAPRGRWRREGSEGGTSVGGSSVGGSPSPGRSPGRSDAGEDGVE</sequence>
<evidence type="ECO:0000313" key="6">
    <source>
        <dbReference type="Proteomes" id="UP000275078"/>
    </source>
</evidence>
<evidence type="ECO:0000256" key="1">
    <source>
        <dbReference type="ARBA" id="ARBA00004370"/>
    </source>
</evidence>
<feature type="region of interest" description="Disordered" evidence="3">
    <location>
        <begin position="37"/>
        <end position="96"/>
    </location>
</feature>
<dbReference type="Pfam" id="PF07064">
    <property type="entry name" value="RIC1"/>
    <property type="match status" value="1"/>
</dbReference>
<dbReference type="InterPro" id="IPR040096">
    <property type="entry name" value="Ric1"/>
</dbReference>
<feature type="compositionally biased region" description="Low complexity" evidence="3">
    <location>
        <begin position="1165"/>
        <end position="1177"/>
    </location>
</feature>
<dbReference type="GO" id="GO:0006886">
    <property type="term" value="P:intracellular protein transport"/>
    <property type="evidence" value="ECO:0007669"/>
    <property type="project" value="InterPro"/>
</dbReference>
<feature type="compositionally biased region" description="Gly residues" evidence="3">
    <location>
        <begin position="1154"/>
        <end position="1164"/>
    </location>
</feature>
<evidence type="ECO:0000256" key="3">
    <source>
        <dbReference type="SAM" id="MobiDB-lite"/>
    </source>
</evidence>
<dbReference type="STRING" id="1160509.A0A3N4HY52"/>
<dbReference type="Gene3D" id="2.130.10.10">
    <property type="entry name" value="YVTN repeat-like/Quinoprotein amine dehydrogenase"/>
    <property type="match status" value="1"/>
</dbReference>
<dbReference type="PANTHER" id="PTHR22746:SF10">
    <property type="entry name" value="GUANINE NUCLEOTIDE EXCHANGE FACTOR SUBUNIT RIC1"/>
    <property type="match status" value="1"/>
</dbReference>
<feature type="region of interest" description="Disordered" evidence="3">
    <location>
        <begin position="806"/>
        <end position="834"/>
    </location>
</feature>
<dbReference type="SUPFAM" id="SSF82171">
    <property type="entry name" value="DPP6 N-terminal domain-like"/>
    <property type="match status" value="1"/>
</dbReference>
<dbReference type="GO" id="GO:0000139">
    <property type="term" value="C:Golgi membrane"/>
    <property type="evidence" value="ECO:0007669"/>
    <property type="project" value="TreeGrafter"/>
</dbReference>
<dbReference type="Proteomes" id="UP000275078">
    <property type="component" value="Unassembled WGS sequence"/>
</dbReference>
<feature type="domain" description="RIC1 C-terminal alpha solenoid region" evidence="4">
    <location>
        <begin position="886"/>
        <end position="1091"/>
    </location>
</feature>
<organism evidence="5 6">
    <name type="scientific">Ascobolus immersus RN42</name>
    <dbReference type="NCBI Taxonomy" id="1160509"/>
    <lineage>
        <taxon>Eukaryota</taxon>
        <taxon>Fungi</taxon>
        <taxon>Dikarya</taxon>
        <taxon>Ascomycota</taxon>
        <taxon>Pezizomycotina</taxon>
        <taxon>Pezizomycetes</taxon>
        <taxon>Pezizales</taxon>
        <taxon>Ascobolaceae</taxon>
        <taxon>Ascobolus</taxon>
    </lineage>
</organism>
<keyword evidence="2" id="KW-0472">Membrane</keyword>
<feature type="compositionally biased region" description="Basic and acidic residues" evidence="3">
    <location>
        <begin position="69"/>
        <end position="78"/>
    </location>
</feature>
<dbReference type="Pfam" id="PF25440">
    <property type="entry name" value="Beta-prop_RIC1_2nd"/>
    <property type="match status" value="1"/>
</dbReference>
<evidence type="ECO:0000259" key="4">
    <source>
        <dbReference type="Pfam" id="PF07064"/>
    </source>
</evidence>
<dbReference type="EMBL" id="ML119707">
    <property type="protein sequence ID" value="RPA78782.1"/>
    <property type="molecule type" value="Genomic_DNA"/>
</dbReference>
<dbReference type="GO" id="GO:0042147">
    <property type="term" value="P:retrograde transport, endosome to Golgi"/>
    <property type="evidence" value="ECO:0007669"/>
    <property type="project" value="TreeGrafter"/>
</dbReference>
<gene>
    <name evidence="5" type="ORF">BJ508DRAFT_363657</name>
</gene>
<dbReference type="GO" id="GO:0034066">
    <property type="term" value="C:Ric1-Rgp1 guanyl-nucleotide exchange factor complex"/>
    <property type="evidence" value="ECO:0007669"/>
    <property type="project" value="InterPro"/>
</dbReference>
<dbReference type="PANTHER" id="PTHR22746">
    <property type="entry name" value="RAB6A-GEF COMPLEX PARTNER PROTEIN 1"/>
    <property type="match status" value="1"/>
</dbReference>
<dbReference type="InterPro" id="IPR036322">
    <property type="entry name" value="WD40_repeat_dom_sf"/>
</dbReference>
<dbReference type="OrthoDB" id="67540at2759"/>
<dbReference type="SUPFAM" id="SSF50978">
    <property type="entry name" value="WD40 repeat-like"/>
    <property type="match status" value="1"/>
</dbReference>